<keyword evidence="1" id="KW-0472">Membrane</keyword>
<dbReference type="OrthoDB" id="4827946at2"/>
<evidence type="ECO:0000313" key="2">
    <source>
        <dbReference type="EMBL" id="GEB46388.1"/>
    </source>
</evidence>
<dbReference type="AlphaFoldDB" id="A0A4Y3QPM9"/>
<dbReference type="Proteomes" id="UP000319525">
    <property type="component" value="Unassembled WGS sequence"/>
</dbReference>
<comment type="caution">
    <text evidence="2">The sequence shown here is derived from an EMBL/GenBank/DDBJ whole genome shotgun (WGS) entry which is preliminary data.</text>
</comment>
<gene>
    <name evidence="2" type="ORF">MTE01_23330</name>
</gene>
<sequence length="331" mass="34855">MSDDDLTRAMRRLDPARTPIDAPIPLDAERRARDFAGSAQRTRRRPAYAVWGSAAAVVVLVLAIVTGVLWMPGSPASALTPEPLVFTSISEDASQVIAQAQERLTDGSGPSSPERRSLSLGWYYSGSPDEAEATVFRREWIDVRWNADLSGSVVTTAAEATNAAGDTVPAGEPTPGTVVGDLQFVQNQFSPLSPTAPEPTVEAMRALVLTSTGAGDQLTAGDAMLGARALLGEWTLTGPQQAALLEVVAQAPGLRVVGTAFDRLGRPVVGLAAVPSGLTTSEATLLLSADTGRIVGFESELLADNDSLKLPAGSVTDYTLWDVFERKARTE</sequence>
<dbReference type="GeneID" id="57145021"/>
<evidence type="ECO:0000313" key="3">
    <source>
        <dbReference type="Proteomes" id="UP000319525"/>
    </source>
</evidence>
<evidence type="ECO:0000256" key="1">
    <source>
        <dbReference type="SAM" id="Phobius"/>
    </source>
</evidence>
<name>A0A4Y3QPM9_MICTE</name>
<keyword evidence="1" id="KW-0812">Transmembrane</keyword>
<proteinExistence type="predicted"/>
<organism evidence="2 3">
    <name type="scientific">Microbacterium testaceum</name>
    <name type="common">Aureobacterium testaceum</name>
    <name type="synonym">Brevibacterium testaceum</name>
    <dbReference type="NCBI Taxonomy" id="2033"/>
    <lineage>
        <taxon>Bacteria</taxon>
        <taxon>Bacillati</taxon>
        <taxon>Actinomycetota</taxon>
        <taxon>Actinomycetes</taxon>
        <taxon>Micrococcales</taxon>
        <taxon>Microbacteriaceae</taxon>
        <taxon>Microbacterium</taxon>
    </lineage>
</organism>
<reference evidence="2 3" key="1">
    <citation type="submission" date="2019-06" db="EMBL/GenBank/DDBJ databases">
        <title>Whole genome shotgun sequence of Microbacterium testaceum NBRC 12675.</title>
        <authorList>
            <person name="Hosoyama A."/>
            <person name="Uohara A."/>
            <person name="Ohji S."/>
            <person name="Ichikawa N."/>
        </authorList>
    </citation>
    <scope>NUCLEOTIDE SEQUENCE [LARGE SCALE GENOMIC DNA]</scope>
    <source>
        <strain evidence="2 3">NBRC 12675</strain>
    </source>
</reference>
<accession>A0A4Y3QPM9</accession>
<dbReference type="RefSeq" id="WP_141377639.1">
    <property type="nucleotide sequence ID" value="NZ_BJML01000007.1"/>
</dbReference>
<protein>
    <submittedName>
        <fullName evidence="2">Uncharacterized protein</fullName>
    </submittedName>
</protein>
<dbReference type="EMBL" id="BJML01000007">
    <property type="protein sequence ID" value="GEB46388.1"/>
    <property type="molecule type" value="Genomic_DNA"/>
</dbReference>
<keyword evidence="1" id="KW-1133">Transmembrane helix</keyword>
<feature type="transmembrane region" description="Helical" evidence="1">
    <location>
        <begin position="48"/>
        <end position="71"/>
    </location>
</feature>